<accession>A0A3E1QBR4</accession>
<dbReference type="AlphaFoldDB" id="A0A3E1QBR4"/>
<protein>
    <submittedName>
        <fullName evidence="2">3-hydroxyacyl-ACP dehydratase</fullName>
    </submittedName>
</protein>
<dbReference type="Gene3D" id="3.10.129.10">
    <property type="entry name" value="Hotdog Thioesterase"/>
    <property type="match status" value="1"/>
</dbReference>
<comment type="caution">
    <text evidence="2">The sequence shown here is derived from an EMBL/GenBank/DDBJ whole genome shotgun (WGS) entry which is preliminary data.</text>
</comment>
<feature type="domain" description="ApeI dehydratase-like" evidence="1">
    <location>
        <begin position="29"/>
        <end position="105"/>
    </location>
</feature>
<reference evidence="2 3" key="1">
    <citation type="journal article" date="2007" name="Int. J. Syst. Evol. Microbiol.">
        <title>Marixanthomonas ophiurae gen. nov., sp. nov., a marine bacterium of the family Flavobacteriaceae isolated from a deep-sea brittle star.</title>
        <authorList>
            <person name="Romanenko L.A."/>
            <person name="Uchino M."/>
            <person name="Frolova G.M."/>
            <person name="Mikhailov V.V."/>
        </authorList>
    </citation>
    <scope>NUCLEOTIDE SEQUENCE [LARGE SCALE GENOMIC DNA]</scope>
    <source>
        <strain evidence="2 3">KMM 3046</strain>
    </source>
</reference>
<sequence>MCRFPIRFLKCKKMLLPNLYQVIEKKVIDADAVSVTVAVNKNHRVFEGHFPNNPVMPGVCMLQIIKELSEEHLETSLFLQKTSNVKFTAVMNPQIQSNLTVNLSFIREEDSIKIKNTSTFPDGTVVLKCNAIFVETNRVHENG</sequence>
<dbReference type="EMBL" id="QVID01000001">
    <property type="protein sequence ID" value="RFN59580.1"/>
    <property type="molecule type" value="Genomic_DNA"/>
</dbReference>
<dbReference type="Pfam" id="PF22818">
    <property type="entry name" value="ApeI-like"/>
    <property type="match status" value="1"/>
</dbReference>
<gene>
    <name evidence="2" type="ORF">DZ858_05835</name>
</gene>
<organism evidence="2 3">
    <name type="scientific">Marixanthomonas ophiurae</name>
    <dbReference type="NCBI Taxonomy" id="387659"/>
    <lineage>
        <taxon>Bacteria</taxon>
        <taxon>Pseudomonadati</taxon>
        <taxon>Bacteroidota</taxon>
        <taxon>Flavobacteriia</taxon>
        <taxon>Flavobacteriales</taxon>
        <taxon>Flavobacteriaceae</taxon>
        <taxon>Marixanthomonas</taxon>
    </lineage>
</organism>
<dbReference type="SUPFAM" id="SSF54637">
    <property type="entry name" value="Thioesterase/thiol ester dehydrase-isomerase"/>
    <property type="match status" value="1"/>
</dbReference>
<name>A0A3E1QBR4_9FLAO</name>
<evidence type="ECO:0000313" key="2">
    <source>
        <dbReference type="EMBL" id="RFN59580.1"/>
    </source>
</evidence>
<proteinExistence type="predicted"/>
<evidence type="ECO:0000313" key="3">
    <source>
        <dbReference type="Proteomes" id="UP000261082"/>
    </source>
</evidence>
<dbReference type="InterPro" id="IPR054545">
    <property type="entry name" value="ApeI-like"/>
</dbReference>
<dbReference type="InterPro" id="IPR029069">
    <property type="entry name" value="HotDog_dom_sf"/>
</dbReference>
<dbReference type="GO" id="GO:0016829">
    <property type="term" value="F:lyase activity"/>
    <property type="evidence" value="ECO:0007669"/>
    <property type="project" value="UniProtKB-KW"/>
</dbReference>
<evidence type="ECO:0000259" key="1">
    <source>
        <dbReference type="Pfam" id="PF22818"/>
    </source>
</evidence>
<keyword evidence="3" id="KW-1185">Reference proteome</keyword>
<dbReference type="Proteomes" id="UP000261082">
    <property type="component" value="Unassembled WGS sequence"/>
</dbReference>